<reference evidence="1" key="1">
    <citation type="submission" date="2023-03" db="EMBL/GenBank/DDBJ databases">
        <title>Massive genome expansion in bonnet fungi (Mycena s.s.) driven by repeated elements and novel gene families across ecological guilds.</title>
        <authorList>
            <consortium name="Lawrence Berkeley National Laboratory"/>
            <person name="Harder C.B."/>
            <person name="Miyauchi S."/>
            <person name="Viragh M."/>
            <person name="Kuo A."/>
            <person name="Thoen E."/>
            <person name="Andreopoulos B."/>
            <person name="Lu D."/>
            <person name="Skrede I."/>
            <person name="Drula E."/>
            <person name="Henrissat B."/>
            <person name="Morin E."/>
            <person name="Kohler A."/>
            <person name="Barry K."/>
            <person name="LaButti K."/>
            <person name="Morin E."/>
            <person name="Salamov A."/>
            <person name="Lipzen A."/>
            <person name="Mereny Z."/>
            <person name="Hegedus B."/>
            <person name="Baldrian P."/>
            <person name="Stursova M."/>
            <person name="Weitz H."/>
            <person name="Taylor A."/>
            <person name="Grigoriev I.V."/>
            <person name="Nagy L.G."/>
            <person name="Martin F."/>
            <person name="Kauserud H."/>
        </authorList>
    </citation>
    <scope>NUCLEOTIDE SEQUENCE</scope>
    <source>
        <strain evidence="1">CBHHK188m</strain>
    </source>
</reference>
<organism evidence="1 2">
    <name type="scientific">Mycena maculata</name>
    <dbReference type="NCBI Taxonomy" id="230809"/>
    <lineage>
        <taxon>Eukaryota</taxon>
        <taxon>Fungi</taxon>
        <taxon>Dikarya</taxon>
        <taxon>Basidiomycota</taxon>
        <taxon>Agaricomycotina</taxon>
        <taxon>Agaricomycetes</taxon>
        <taxon>Agaricomycetidae</taxon>
        <taxon>Agaricales</taxon>
        <taxon>Marasmiineae</taxon>
        <taxon>Mycenaceae</taxon>
        <taxon>Mycena</taxon>
    </lineage>
</organism>
<comment type="caution">
    <text evidence="1">The sequence shown here is derived from an EMBL/GenBank/DDBJ whole genome shotgun (WGS) entry which is preliminary data.</text>
</comment>
<protein>
    <submittedName>
        <fullName evidence="1">Uncharacterized protein</fullName>
    </submittedName>
</protein>
<sequence length="125" mass="14170">MVITQAKNFEQCLACSKVSSIECRKFRVLGQDLVNCANLTKINVFPMLMWCRHLSTLLEVWVIGLECSVLFEGIYYMLLRLKVLVTVCRPSGETGHCVDRNITMMGYTNNTVPGKCGYLEFFSEG</sequence>
<evidence type="ECO:0000313" key="1">
    <source>
        <dbReference type="EMBL" id="KAJ7774208.1"/>
    </source>
</evidence>
<proteinExistence type="predicted"/>
<dbReference type="Proteomes" id="UP001215280">
    <property type="component" value="Unassembled WGS sequence"/>
</dbReference>
<name>A0AAD7JXW5_9AGAR</name>
<accession>A0AAD7JXW5</accession>
<evidence type="ECO:0000313" key="2">
    <source>
        <dbReference type="Proteomes" id="UP001215280"/>
    </source>
</evidence>
<dbReference type="EMBL" id="JARJLG010000016">
    <property type="protein sequence ID" value="KAJ7774208.1"/>
    <property type="molecule type" value="Genomic_DNA"/>
</dbReference>
<gene>
    <name evidence="1" type="ORF">DFH07DRAFT_767409</name>
</gene>
<dbReference type="AlphaFoldDB" id="A0AAD7JXW5"/>
<keyword evidence="2" id="KW-1185">Reference proteome</keyword>